<proteinExistence type="predicted"/>
<dbReference type="Gene3D" id="3.40.50.2000">
    <property type="entry name" value="Glycogen Phosphorylase B"/>
    <property type="match status" value="2"/>
</dbReference>
<evidence type="ECO:0000313" key="4">
    <source>
        <dbReference type="Proteomes" id="UP000030341"/>
    </source>
</evidence>
<dbReference type="RefSeq" id="WP_040135043.1">
    <property type="nucleotide sequence ID" value="NZ_CP009889.1"/>
</dbReference>
<reference evidence="3 4" key="1">
    <citation type="submission" date="2014-11" db="EMBL/GenBank/DDBJ databases">
        <title>Complete Genome Sequence of Pseudoalteromonas sp. Strain OCN003 Isolated from Kaneohe Bay, Oahu, Hawaii.</title>
        <authorList>
            <person name="Beurmann S."/>
            <person name="Videau P."/>
            <person name="Ushijima B."/>
            <person name="Smith A.M."/>
            <person name="Aeby G.S."/>
            <person name="Callahan S.M."/>
            <person name="Belcaid M."/>
        </authorList>
    </citation>
    <scope>NUCLEOTIDE SEQUENCE [LARGE SCALE GENOMIC DNA]</scope>
    <source>
        <strain evidence="3 4">OCN003</strain>
    </source>
</reference>
<accession>A0A0A7EJ11</accession>
<feature type="domain" description="Glycosyl transferase family 1" evidence="1">
    <location>
        <begin position="198"/>
        <end position="361"/>
    </location>
</feature>
<dbReference type="PANTHER" id="PTHR12526:SF630">
    <property type="entry name" value="GLYCOSYLTRANSFERASE"/>
    <property type="match status" value="1"/>
</dbReference>
<protein>
    <recommendedName>
        <fullName evidence="5">Colanic acid biosynthesis glycosyltransferase WcaL</fullName>
    </recommendedName>
</protein>
<sequence>MKHIAIYVPQFPVPSETFVITEIEALRAAGHKVSVLTMELLKHTNEYDFDIFELKRERVLSTLKGLLHVRLKGVFNAYKAASSQKSIRNLSLLYFGLQINALIKQQGISHIHCHFMHSSLAYGIVAAKYAEIGVSSVGHGHDVYVNANDLNAKLAFCDFNIAVCQDMFNLLKNLKTHAIHLIHCGVDVTKFTHHDAPNNPQLKLLFVGRLVDKKGIEFALQALADITSKQRPHFDIVGSGPKRDALERMVSELGLSTCVRFLGQRSSSEIIQLSKQYDAFIAPFCIAENGDKDTGPVVLKEAMAMGLPTITTNIMGCTEIVDESCGYTVASKDSSALKQAILSFCQLSDKERSNMRVAARRRVQAHFNAQAQGLKLSHLIEQVAYEN</sequence>
<evidence type="ECO:0008006" key="5">
    <source>
        <dbReference type="Google" id="ProtNLM"/>
    </source>
</evidence>
<name>A0A0A7EJ11_9GAMM</name>
<dbReference type="AlphaFoldDB" id="A0A0A7EJ11"/>
<dbReference type="eggNOG" id="COG0438">
    <property type="taxonomic scope" value="Bacteria"/>
</dbReference>
<evidence type="ECO:0000259" key="2">
    <source>
        <dbReference type="Pfam" id="PF13439"/>
    </source>
</evidence>
<feature type="domain" description="Glycosyltransferase subfamily 4-like N-terminal" evidence="2">
    <location>
        <begin position="16"/>
        <end position="189"/>
    </location>
</feature>
<evidence type="ECO:0000313" key="3">
    <source>
        <dbReference type="EMBL" id="AIY66650.1"/>
    </source>
</evidence>
<dbReference type="Pfam" id="PF13439">
    <property type="entry name" value="Glyco_transf_4"/>
    <property type="match status" value="1"/>
</dbReference>
<keyword evidence="4" id="KW-1185">Reference proteome</keyword>
<dbReference type="EMBL" id="CP009889">
    <property type="protein sequence ID" value="AIY66650.1"/>
    <property type="molecule type" value="Genomic_DNA"/>
</dbReference>
<dbReference type="GO" id="GO:1901135">
    <property type="term" value="P:carbohydrate derivative metabolic process"/>
    <property type="evidence" value="ECO:0007669"/>
    <property type="project" value="UniProtKB-ARBA"/>
</dbReference>
<dbReference type="InterPro" id="IPR001296">
    <property type="entry name" value="Glyco_trans_1"/>
</dbReference>
<dbReference type="Proteomes" id="UP000030341">
    <property type="component" value="Chromosome 2"/>
</dbReference>
<dbReference type="HOGENOM" id="CLU_009583_14_2_6"/>
<dbReference type="STRING" id="1348114.OM33_16055"/>
<dbReference type="Pfam" id="PF00534">
    <property type="entry name" value="Glycos_transf_1"/>
    <property type="match status" value="1"/>
</dbReference>
<dbReference type="PANTHER" id="PTHR12526">
    <property type="entry name" value="GLYCOSYLTRANSFERASE"/>
    <property type="match status" value="1"/>
</dbReference>
<dbReference type="GO" id="GO:0016757">
    <property type="term" value="F:glycosyltransferase activity"/>
    <property type="evidence" value="ECO:0007669"/>
    <property type="project" value="InterPro"/>
</dbReference>
<dbReference type="OrthoDB" id="9772485at2"/>
<gene>
    <name evidence="3" type="ORF">OM33_16055</name>
</gene>
<dbReference type="KEGG" id="pseo:OM33_16055"/>
<evidence type="ECO:0000259" key="1">
    <source>
        <dbReference type="Pfam" id="PF00534"/>
    </source>
</evidence>
<organism evidence="3 4">
    <name type="scientific">Pseudoalteromonas piratica</name>
    <dbReference type="NCBI Taxonomy" id="1348114"/>
    <lineage>
        <taxon>Bacteria</taxon>
        <taxon>Pseudomonadati</taxon>
        <taxon>Pseudomonadota</taxon>
        <taxon>Gammaproteobacteria</taxon>
        <taxon>Alteromonadales</taxon>
        <taxon>Pseudoalteromonadaceae</taxon>
        <taxon>Pseudoalteromonas</taxon>
    </lineage>
</organism>
<dbReference type="SUPFAM" id="SSF53756">
    <property type="entry name" value="UDP-Glycosyltransferase/glycogen phosphorylase"/>
    <property type="match status" value="1"/>
</dbReference>
<dbReference type="InterPro" id="IPR028098">
    <property type="entry name" value="Glyco_trans_4-like_N"/>
</dbReference>